<feature type="domain" description="N-acetyltransferase" evidence="5">
    <location>
        <begin position="248"/>
        <end position="395"/>
    </location>
</feature>
<dbReference type="InterPro" id="IPR043129">
    <property type="entry name" value="ATPase_NBD"/>
</dbReference>
<dbReference type="Pfam" id="PF00583">
    <property type="entry name" value="Acetyltransf_1"/>
    <property type="match status" value="1"/>
</dbReference>
<dbReference type="SUPFAM" id="SSF53067">
    <property type="entry name" value="Actin-like ATPase domain"/>
    <property type="match status" value="2"/>
</dbReference>
<dbReference type="EMBL" id="RBIJ01000003">
    <property type="protein sequence ID" value="RKQ84764.1"/>
    <property type="molecule type" value="Genomic_DNA"/>
</dbReference>
<dbReference type="InterPro" id="IPR000182">
    <property type="entry name" value="GNAT_dom"/>
</dbReference>
<dbReference type="CDD" id="cd04301">
    <property type="entry name" value="NAT_SF"/>
    <property type="match status" value="1"/>
</dbReference>
<comment type="caution">
    <text evidence="6">The sequence shown here is derived from an EMBL/GenBank/DDBJ whole genome shotgun (WGS) entry which is preliminary data.</text>
</comment>
<keyword evidence="7" id="KW-1185">Reference proteome</keyword>
<keyword evidence="2" id="KW-0963">Cytoplasm</keyword>
<sequence length="413" mass="45219">MRILALETSTEPLAVAASEGKRVLAEFSYLYPERRHAELLFPLLRRAVAEAGWRPEDVDLVAVARGPGSFTGLRLGLTAAKVVAWSLGKPLVAVSTLELWAASVAGASGWAAPVLDARNDNVYAALYRADSRDGTPLPVLADRKASFSEFLDELRRAWEAHGRPPVVFAGTDLAPFAARIRAALGSAAAFFEPPLGFPRAAVLAALAGRKFEKGQTDPLTVEPAYFLSVSCSAGQEGSIVVEREGGAAEYRRMREEDVPQVAALERLSFSSPWSEASFLRELRENPLARYVVAVVDGQVVGYGGIWVLSHLGEAHVTNIAVHPAYRRRGIGEGIVRRLLERARLEGARLVTLEVRRSNLVAQKLYRKLGFRVVGVRPHYYEDDGEDAFLMEARIPAWTRFVEGGDEDFLRLGD</sequence>
<protein>
    <submittedName>
        <fullName evidence="6">Ribosomal-protein-alanine acetyltransferase/tRNA threonylcarbamoyl adenosine modification protein YeaZ,TIGR03725</fullName>
    </submittedName>
</protein>
<gene>
    <name evidence="6" type="ORF">C7438_1258</name>
</gene>
<keyword evidence="4" id="KW-0012">Acyltransferase</keyword>
<evidence type="ECO:0000256" key="1">
    <source>
        <dbReference type="ARBA" id="ARBA00005395"/>
    </source>
</evidence>
<dbReference type="InterPro" id="IPR016181">
    <property type="entry name" value="Acyl_CoA_acyltransferase"/>
</dbReference>
<dbReference type="PANTHER" id="PTHR43420">
    <property type="entry name" value="ACETYLTRANSFERASE"/>
    <property type="match status" value="1"/>
</dbReference>
<dbReference type="InterPro" id="IPR006464">
    <property type="entry name" value="AcTrfase_RimI/Ard1"/>
</dbReference>
<dbReference type="NCBIfam" id="TIGR03725">
    <property type="entry name" value="T6A_YeaZ"/>
    <property type="match status" value="1"/>
</dbReference>
<dbReference type="InterPro" id="IPR050680">
    <property type="entry name" value="YpeA/RimI_acetyltransf"/>
</dbReference>
<dbReference type="NCBIfam" id="TIGR01575">
    <property type="entry name" value="rimI"/>
    <property type="match status" value="1"/>
</dbReference>
<dbReference type="GO" id="GO:0008080">
    <property type="term" value="F:N-acetyltransferase activity"/>
    <property type="evidence" value="ECO:0007669"/>
    <property type="project" value="InterPro"/>
</dbReference>
<evidence type="ECO:0000256" key="2">
    <source>
        <dbReference type="ARBA" id="ARBA00022490"/>
    </source>
</evidence>
<dbReference type="GO" id="GO:0002949">
    <property type="term" value="P:tRNA threonylcarbamoyladenosine modification"/>
    <property type="evidence" value="ECO:0007669"/>
    <property type="project" value="InterPro"/>
</dbReference>
<dbReference type="Proteomes" id="UP000267019">
    <property type="component" value="Unassembled WGS sequence"/>
</dbReference>
<evidence type="ECO:0000259" key="5">
    <source>
        <dbReference type="PROSITE" id="PS51186"/>
    </source>
</evidence>
<dbReference type="Pfam" id="PF00814">
    <property type="entry name" value="TsaD"/>
    <property type="match status" value="1"/>
</dbReference>
<dbReference type="SUPFAM" id="SSF55729">
    <property type="entry name" value="Acyl-CoA N-acyltransferases (Nat)"/>
    <property type="match status" value="1"/>
</dbReference>
<organism evidence="6 7">
    <name type="scientific">Brockia lithotrophica</name>
    <dbReference type="NCBI Taxonomy" id="933949"/>
    <lineage>
        <taxon>Bacteria</taxon>
        <taxon>Bacillati</taxon>
        <taxon>Bacillota</taxon>
        <taxon>Bacilli</taxon>
        <taxon>Bacillales</taxon>
        <taxon>Bacillales Family X. Incertae Sedis</taxon>
        <taxon>Brockia</taxon>
    </lineage>
</organism>
<dbReference type="Gene3D" id="3.40.630.30">
    <property type="match status" value="1"/>
</dbReference>
<dbReference type="PANTHER" id="PTHR43420:SF44">
    <property type="entry name" value="ACETYLTRANSFERASE YPEA"/>
    <property type="match status" value="1"/>
</dbReference>
<evidence type="ECO:0000256" key="4">
    <source>
        <dbReference type="ARBA" id="ARBA00023315"/>
    </source>
</evidence>
<accession>A0A660KUN9</accession>
<evidence type="ECO:0000256" key="3">
    <source>
        <dbReference type="ARBA" id="ARBA00022679"/>
    </source>
</evidence>
<evidence type="ECO:0000313" key="6">
    <source>
        <dbReference type="EMBL" id="RKQ84764.1"/>
    </source>
</evidence>
<reference evidence="6 7" key="1">
    <citation type="submission" date="2018-10" db="EMBL/GenBank/DDBJ databases">
        <title>Genomic Encyclopedia of Type Strains, Phase IV (KMG-IV): sequencing the most valuable type-strain genomes for metagenomic binning, comparative biology and taxonomic classification.</title>
        <authorList>
            <person name="Goeker M."/>
        </authorList>
    </citation>
    <scope>NUCLEOTIDE SEQUENCE [LARGE SCALE GENOMIC DNA]</scope>
    <source>
        <strain evidence="6 7">DSM 22653</strain>
    </source>
</reference>
<dbReference type="InterPro" id="IPR022496">
    <property type="entry name" value="T6A_TsaB"/>
</dbReference>
<keyword evidence="3 6" id="KW-0808">Transferase</keyword>
<dbReference type="AlphaFoldDB" id="A0A660KUN9"/>
<dbReference type="InterPro" id="IPR000905">
    <property type="entry name" value="Gcp-like_dom"/>
</dbReference>
<dbReference type="Gene3D" id="3.30.420.40">
    <property type="match status" value="2"/>
</dbReference>
<proteinExistence type="inferred from homology"/>
<name>A0A660KUN9_9BACL</name>
<dbReference type="CDD" id="cd24032">
    <property type="entry name" value="ASKHA_NBD_TsaB"/>
    <property type="match status" value="1"/>
</dbReference>
<evidence type="ECO:0000313" key="7">
    <source>
        <dbReference type="Proteomes" id="UP000267019"/>
    </source>
</evidence>
<comment type="similarity">
    <text evidence="1">Belongs to the acetyltransferase family. RimI subfamily.</text>
</comment>
<dbReference type="PROSITE" id="PS51186">
    <property type="entry name" value="GNAT"/>
    <property type="match status" value="1"/>
</dbReference>
<dbReference type="RefSeq" id="WP_170143608.1">
    <property type="nucleotide sequence ID" value="NZ_RBIJ01000003.1"/>
</dbReference>